<protein>
    <submittedName>
        <fullName evidence="2">Uncharacterized protein</fullName>
    </submittedName>
</protein>
<feature type="region of interest" description="Disordered" evidence="1">
    <location>
        <begin position="35"/>
        <end position="54"/>
    </location>
</feature>
<dbReference type="Proteomes" id="UP001186944">
    <property type="component" value="Unassembled WGS sequence"/>
</dbReference>
<proteinExistence type="predicted"/>
<reference evidence="2" key="1">
    <citation type="submission" date="2019-08" db="EMBL/GenBank/DDBJ databases">
        <title>The improved chromosome-level genome for the pearl oyster Pinctada fucata martensii using PacBio sequencing and Hi-C.</title>
        <authorList>
            <person name="Zheng Z."/>
        </authorList>
    </citation>
    <scope>NUCLEOTIDE SEQUENCE</scope>
    <source>
        <strain evidence="2">ZZ-2019</strain>
        <tissue evidence="2">Adductor muscle</tissue>
    </source>
</reference>
<gene>
    <name evidence="2" type="ORF">FSP39_005946</name>
</gene>
<evidence type="ECO:0000256" key="1">
    <source>
        <dbReference type="SAM" id="MobiDB-lite"/>
    </source>
</evidence>
<keyword evidence="3" id="KW-1185">Reference proteome</keyword>
<evidence type="ECO:0000313" key="3">
    <source>
        <dbReference type="Proteomes" id="UP001186944"/>
    </source>
</evidence>
<dbReference type="EMBL" id="VSWD01000004">
    <property type="protein sequence ID" value="KAK3104601.1"/>
    <property type="molecule type" value="Genomic_DNA"/>
</dbReference>
<name>A0AA89C7W4_PINIB</name>
<dbReference type="AlphaFoldDB" id="A0AA89C7W4"/>
<sequence length="70" mass="8215">MDQDYYNWCLQRLDYLHSVVDPIVITSELVKESHPHRGRKEIHLPPQRPEGVMVPTINDSETKMSIREVS</sequence>
<evidence type="ECO:0000313" key="2">
    <source>
        <dbReference type="EMBL" id="KAK3104601.1"/>
    </source>
</evidence>
<organism evidence="2 3">
    <name type="scientific">Pinctada imbricata</name>
    <name type="common">Atlantic pearl-oyster</name>
    <name type="synonym">Pinctada martensii</name>
    <dbReference type="NCBI Taxonomy" id="66713"/>
    <lineage>
        <taxon>Eukaryota</taxon>
        <taxon>Metazoa</taxon>
        <taxon>Spiralia</taxon>
        <taxon>Lophotrochozoa</taxon>
        <taxon>Mollusca</taxon>
        <taxon>Bivalvia</taxon>
        <taxon>Autobranchia</taxon>
        <taxon>Pteriomorphia</taxon>
        <taxon>Pterioida</taxon>
        <taxon>Pterioidea</taxon>
        <taxon>Pteriidae</taxon>
        <taxon>Pinctada</taxon>
    </lineage>
</organism>
<accession>A0AA89C7W4</accession>
<comment type="caution">
    <text evidence="2">The sequence shown here is derived from an EMBL/GenBank/DDBJ whole genome shotgun (WGS) entry which is preliminary data.</text>
</comment>